<gene>
    <name evidence="2" type="ORF">HMPREF0281_00241</name>
</gene>
<organism evidence="2 3">
    <name type="scientific">Corynebacterium ammoniagenes DSM 20306</name>
    <dbReference type="NCBI Taxonomy" id="649754"/>
    <lineage>
        <taxon>Bacteria</taxon>
        <taxon>Bacillati</taxon>
        <taxon>Actinomycetota</taxon>
        <taxon>Actinomycetes</taxon>
        <taxon>Mycobacteriales</taxon>
        <taxon>Corynebacteriaceae</taxon>
        <taxon>Corynebacterium</taxon>
    </lineage>
</organism>
<dbReference type="Proteomes" id="UP000006015">
    <property type="component" value="Unassembled WGS sequence"/>
</dbReference>
<sequence length="365" mass="39588">MAFEENNGDLALGPTLRFDISDLSSTLADALTAVDYHRCVFIMPFAITTSQDADLLSIAGEIFHHASLLDVPITAMWHTTEIADGEPFAIIERDLDAAQLELIGSTEDLPESWKSGYIDKVVNSATMEPFIKEGRLPGYDRDEAHAPLHVRNHIIDADTLDLTQGQALHAAAIMHEKNSLAIPRYGYGLEDLLNECEELISQAASYGFDAADSCLHDIGILGVAAMTMGNTYVRDLTAATYLDHPEETAAIMLATSQSFTGVIRNNALCIYAAAQIKRGMPMYAGMALGASQSADRQHSLTSLMLQCYLNGLAKNCVDNIYQGSANARSHHYRKRAEAQEDPEGSARAGREKSSGADTPDFDDAA</sequence>
<keyword evidence="3" id="KW-1185">Reference proteome</keyword>
<reference evidence="2 3" key="1">
    <citation type="submission" date="2010-04" db="EMBL/GenBank/DDBJ databases">
        <authorList>
            <person name="Weinstock G."/>
            <person name="Sodergren E."/>
            <person name="Clifton S."/>
            <person name="Fulton L."/>
            <person name="Fulton B."/>
            <person name="Courtney L."/>
            <person name="Fronick C."/>
            <person name="Harrison M."/>
            <person name="Strong C."/>
            <person name="Farmer C."/>
            <person name="Delahaunty K."/>
            <person name="Markovic C."/>
            <person name="Hall O."/>
            <person name="Minx P."/>
            <person name="Tomlinson C."/>
            <person name="Mitreva M."/>
            <person name="Hou S."/>
            <person name="Wollam A."/>
            <person name="Pepin K.H."/>
            <person name="Johnson M."/>
            <person name="Bhonagiri V."/>
            <person name="Zhang X."/>
            <person name="Suruliraj S."/>
            <person name="Warren W."/>
            <person name="Chinwalla A."/>
            <person name="Mardis E.R."/>
            <person name="Wilson R.K."/>
        </authorList>
    </citation>
    <scope>NUCLEOTIDE SEQUENCE [LARGE SCALE GENOMIC DNA]</scope>
    <source>
        <strain evidence="2 3">DSM 20306</strain>
    </source>
</reference>
<evidence type="ECO:0000256" key="1">
    <source>
        <dbReference type="SAM" id="MobiDB-lite"/>
    </source>
</evidence>
<accession>A0ABP2IJ86</accession>
<dbReference type="Pfam" id="PF13830">
    <property type="entry name" value="DUF4192"/>
    <property type="match status" value="1"/>
</dbReference>
<evidence type="ECO:0000313" key="2">
    <source>
        <dbReference type="EMBL" id="EFG82711.1"/>
    </source>
</evidence>
<evidence type="ECO:0000313" key="3">
    <source>
        <dbReference type="Proteomes" id="UP000006015"/>
    </source>
</evidence>
<protein>
    <submittedName>
        <fullName evidence="2">Bacteriochlorophyll 4-vinyl reductase</fullName>
    </submittedName>
</protein>
<proteinExistence type="predicted"/>
<dbReference type="EMBL" id="ADNS01000001">
    <property type="protein sequence ID" value="EFG82711.1"/>
    <property type="molecule type" value="Genomic_DNA"/>
</dbReference>
<name>A0ABP2IJ86_CORAM</name>
<feature type="region of interest" description="Disordered" evidence="1">
    <location>
        <begin position="330"/>
        <end position="365"/>
    </location>
</feature>
<comment type="caution">
    <text evidence="2">The sequence shown here is derived from an EMBL/GenBank/DDBJ whole genome shotgun (WGS) entry which is preliminary data.</text>
</comment>
<dbReference type="InterPro" id="IPR025447">
    <property type="entry name" value="DUF4192"/>
</dbReference>